<comment type="similarity">
    <text evidence="1">Belongs to the zeta toxin family.</text>
</comment>
<organism evidence="8 9">
    <name type="scientific">Lachnoanaerobaculum gingivalis</name>
    <dbReference type="NCBI Taxonomy" id="2490855"/>
    <lineage>
        <taxon>Bacteria</taxon>
        <taxon>Bacillati</taxon>
        <taxon>Bacillota</taxon>
        <taxon>Clostridia</taxon>
        <taxon>Lachnospirales</taxon>
        <taxon>Lachnospiraceae</taxon>
        <taxon>Lachnoanaerobaculum</taxon>
    </lineage>
</organism>
<dbReference type="PANTHER" id="PTHR39206:SF1">
    <property type="entry name" value="SLL8004 PROTEIN"/>
    <property type="match status" value="1"/>
</dbReference>
<dbReference type="OrthoDB" id="9791543at2"/>
<evidence type="ECO:0000256" key="5">
    <source>
        <dbReference type="ARBA" id="ARBA00032897"/>
    </source>
</evidence>
<dbReference type="EMBL" id="RRCO01000001">
    <property type="protein sequence ID" value="RRJ26734.1"/>
    <property type="molecule type" value="Genomic_DNA"/>
</dbReference>
<dbReference type="Gene3D" id="3.40.50.300">
    <property type="entry name" value="P-loop containing nucleotide triphosphate hydrolases"/>
    <property type="match status" value="1"/>
</dbReference>
<protein>
    <recommendedName>
        <fullName evidence="5">UDP-N-acetylglucosamine kinase</fullName>
        <ecNumber evidence="2">2.7.1.176</ecNumber>
    </recommendedName>
    <alternativeName>
        <fullName evidence="5">UDP-N-acetylglucosamine kinase</fullName>
    </alternativeName>
</protein>
<evidence type="ECO:0000313" key="8">
    <source>
        <dbReference type="EMBL" id="RRJ26734.1"/>
    </source>
</evidence>
<reference evidence="8 9" key="1">
    <citation type="submission" date="2018-11" db="EMBL/GenBank/DDBJ databases">
        <title>Genome sequencing of Lachnoanaerobaculum sp. KCOM 2030 (= ChDC B114).</title>
        <authorList>
            <person name="Kook J.-K."/>
            <person name="Park S.-N."/>
            <person name="Lim Y.K."/>
        </authorList>
    </citation>
    <scope>NUCLEOTIDE SEQUENCE [LARGE SCALE GENOMIC DNA]</scope>
    <source>
        <strain evidence="8 9">KCOM 2030</strain>
    </source>
</reference>
<evidence type="ECO:0000259" key="7">
    <source>
        <dbReference type="Pfam" id="PF06414"/>
    </source>
</evidence>
<evidence type="ECO:0000256" key="2">
    <source>
        <dbReference type="ARBA" id="ARBA00011963"/>
    </source>
</evidence>
<dbReference type="Pfam" id="PF06414">
    <property type="entry name" value="Zeta_toxin"/>
    <property type="match status" value="1"/>
</dbReference>
<keyword evidence="9" id="KW-1185">Reference proteome</keyword>
<dbReference type="AlphaFoldDB" id="A0A3P3R022"/>
<dbReference type="InterPro" id="IPR027417">
    <property type="entry name" value="P-loop_NTPase"/>
</dbReference>
<dbReference type="GO" id="GO:0016301">
    <property type="term" value="F:kinase activity"/>
    <property type="evidence" value="ECO:0007669"/>
    <property type="project" value="InterPro"/>
</dbReference>
<gene>
    <name evidence="8" type="ORF">EHV10_01500</name>
</gene>
<dbReference type="PANTHER" id="PTHR39206">
    <property type="entry name" value="SLL8004 PROTEIN"/>
    <property type="match status" value="1"/>
</dbReference>
<proteinExistence type="inferred from homology"/>
<feature type="domain" description="Zeta toxin" evidence="7">
    <location>
        <begin position="2"/>
        <end position="161"/>
    </location>
</feature>
<dbReference type="InterPro" id="IPR010488">
    <property type="entry name" value="Zeta_toxin_domain"/>
</dbReference>
<keyword evidence="4" id="KW-0067">ATP-binding</keyword>
<dbReference type="EC" id="2.7.1.176" evidence="2"/>
<dbReference type="SUPFAM" id="SSF52540">
    <property type="entry name" value="P-loop containing nucleoside triphosphate hydrolases"/>
    <property type="match status" value="1"/>
</dbReference>
<evidence type="ECO:0000256" key="1">
    <source>
        <dbReference type="ARBA" id="ARBA00009104"/>
    </source>
</evidence>
<dbReference type="GO" id="GO:0005524">
    <property type="term" value="F:ATP binding"/>
    <property type="evidence" value="ECO:0007669"/>
    <property type="project" value="UniProtKB-KW"/>
</dbReference>
<evidence type="ECO:0000313" key="9">
    <source>
        <dbReference type="Proteomes" id="UP000272490"/>
    </source>
</evidence>
<evidence type="ECO:0000256" key="6">
    <source>
        <dbReference type="ARBA" id="ARBA00048178"/>
    </source>
</evidence>
<name>A0A3P3R022_9FIRM</name>
<comment type="catalytic activity">
    <reaction evidence="6">
        <text>UDP-N-acetyl-alpha-D-glucosamine + ATP = UDP-N-acetyl-alpha-D-glucosamine 3'-phosphate + ADP + H(+)</text>
        <dbReference type="Rhea" id="RHEA:32671"/>
        <dbReference type="ChEBI" id="CHEBI:15378"/>
        <dbReference type="ChEBI" id="CHEBI:30616"/>
        <dbReference type="ChEBI" id="CHEBI:57705"/>
        <dbReference type="ChEBI" id="CHEBI:64353"/>
        <dbReference type="ChEBI" id="CHEBI:456216"/>
        <dbReference type="EC" id="2.7.1.176"/>
    </reaction>
</comment>
<evidence type="ECO:0000256" key="3">
    <source>
        <dbReference type="ARBA" id="ARBA00022741"/>
    </source>
</evidence>
<sequence>MPIYTVFAGVNGAGKSTLYSTLIQENHDFGVRVNSDEIVISNGGDWRNKSDQAKAMKMAVKLIKDCMNKGISFNQETTLTGKSMINNILKAKRLGYKIIMNYVGLSSPELAIQRVAHRVSMGGHGIPEEDIKRRYYVSLSKLKELMSLIDVLYIYDNSKHMNLVAKTIAGYCTLLDTDCLWLNSSHLFDRYTNEFML</sequence>
<dbReference type="RefSeq" id="WP_128673106.1">
    <property type="nucleotide sequence ID" value="NZ_RRCO01000001.1"/>
</dbReference>
<evidence type="ECO:0000256" key="4">
    <source>
        <dbReference type="ARBA" id="ARBA00022840"/>
    </source>
</evidence>
<dbReference type="Proteomes" id="UP000272490">
    <property type="component" value="Unassembled WGS sequence"/>
</dbReference>
<comment type="caution">
    <text evidence="8">The sequence shown here is derived from an EMBL/GenBank/DDBJ whole genome shotgun (WGS) entry which is preliminary data.</text>
</comment>
<keyword evidence="3" id="KW-0547">Nucleotide-binding</keyword>
<accession>A0A3P3R022</accession>